<dbReference type="EMBL" id="BDFD01000018">
    <property type="protein sequence ID" value="GAV20966.1"/>
    <property type="molecule type" value="Genomic_DNA"/>
</dbReference>
<evidence type="ECO:0000256" key="3">
    <source>
        <dbReference type="ARBA" id="ARBA00022723"/>
    </source>
</evidence>
<dbReference type="RefSeq" id="WP_072660269.1">
    <property type="nucleotide sequence ID" value="NZ_BDFD01000018.1"/>
</dbReference>
<feature type="binding site" evidence="8">
    <location>
        <position position="389"/>
    </location>
    <ligand>
        <name>[4Fe-4S] cluster</name>
        <dbReference type="ChEBI" id="CHEBI:49883"/>
        <label>1</label>
    </ligand>
</feature>
<dbReference type="Pfam" id="PF13375">
    <property type="entry name" value="RnfC_N"/>
    <property type="match status" value="1"/>
</dbReference>
<dbReference type="InterPro" id="IPR037225">
    <property type="entry name" value="Nuo51_FMN-bd_sf"/>
</dbReference>
<keyword evidence="2 8" id="KW-0004">4Fe-4S</keyword>
<evidence type="ECO:0000256" key="4">
    <source>
        <dbReference type="ARBA" id="ARBA00022737"/>
    </source>
</evidence>
<dbReference type="PROSITE" id="PS00198">
    <property type="entry name" value="4FE4S_FER_1"/>
    <property type="match status" value="1"/>
</dbReference>
<evidence type="ECO:0000313" key="11">
    <source>
        <dbReference type="EMBL" id="GAV20966.1"/>
    </source>
</evidence>
<evidence type="ECO:0000256" key="5">
    <source>
        <dbReference type="ARBA" id="ARBA00022982"/>
    </source>
</evidence>
<feature type="region of interest" description="Disordered" evidence="9">
    <location>
        <begin position="463"/>
        <end position="524"/>
    </location>
</feature>
<gene>
    <name evidence="8" type="primary">rnfC</name>
    <name evidence="11" type="ORF">MMIC_P1944</name>
</gene>
<feature type="compositionally biased region" description="Basic and acidic residues" evidence="9">
    <location>
        <begin position="463"/>
        <end position="485"/>
    </location>
</feature>
<feature type="compositionally biased region" description="Basic and acidic residues" evidence="9">
    <location>
        <begin position="496"/>
        <end position="509"/>
    </location>
</feature>
<dbReference type="STRING" id="1921010.MMIC_P1944"/>
<dbReference type="InterPro" id="IPR017896">
    <property type="entry name" value="4Fe4S_Fe-S-bd"/>
</dbReference>
<dbReference type="Pfam" id="PF13183">
    <property type="entry name" value="Fer4_8"/>
    <property type="match status" value="1"/>
</dbReference>
<feature type="binding site" evidence="8">
    <location>
        <position position="428"/>
    </location>
    <ligand>
        <name>[4Fe-4S] cluster</name>
        <dbReference type="ChEBI" id="CHEBI:49883"/>
        <label>2</label>
    </ligand>
</feature>
<keyword evidence="8" id="KW-0472">Membrane</keyword>
<dbReference type="GO" id="GO:0022900">
    <property type="term" value="P:electron transport chain"/>
    <property type="evidence" value="ECO:0007669"/>
    <property type="project" value="UniProtKB-UniRule"/>
</dbReference>
<dbReference type="SUPFAM" id="SSF142984">
    <property type="entry name" value="Nqo1 middle domain-like"/>
    <property type="match status" value="1"/>
</dbReference>
<evidence type="ECO:0000256" key="7">
    <source>
        <dbReference type="ARBA" id="ARBA00023014"/>
    </source>
</evidence>
<dbReference type="AlphaFoldDB" id="A0A1L8CPV3"/>
<feature type="binding site" evidence="8">
    <location>
        <position position="431"/>
    </location>
    <ligand>
        <name>[4Fe-4S] cluster</name>
        <dbReference type="ChEBI" id="CHEBI:49883"/>
        <label>2</label>
    </ligand>
</feature>
<dbReference type="PANTHER" id="PTHR43034:SF2">
    <property type="entry name" value="ION-TRANSLOCATING OXIDOREDUCTASE COMPLEX SUBUNIT C"/>
    <property type="match status" value="1"/>
</dbReference>
<dbReference type="OrthoDB" id="9767754at2"/>
<evidence type="ECO:0000256" key="6">
    <source>
        <dbReference type="ARBA" id="ARBA00023004"/>
    </source>
</evidence>
<feature type="binding site" evidence="8">
    <location>
        <position position="386"/>
    </location>
    <ligand>
        <name>[4Fe-4S] cluster</name>
        <dbReference type="ChEBI" id="CHEBI:49883"/>
        <label>1</label>
    </ligand>
</feature>
<dbReference type="SUPFAM" id="SSF46548">
    <property type="entry name" value="alpha-helical ferredoxin"/>
    <property type="match status" value="1"/>
</dbReference>
<feature type="binding site" evidence="8">
    <location>
        <position position="396"/>
    </location>
    <ligand>
        <name>[4Fe-4S] cluster</name>
        <dbReference type="ChEBI" id="CHEBI:49883"/>
        <label>2</label>
    </ligand>
</feature>
<feature type="domain" description="4Fe-4S ferredoxin-type" evidence="10">
    <location>
        <begin position="416"/>
        <end position="445"/>
    </location>
</feature>
<comment type="caution">
    <text evidence="11">The sequence shown here is derived from an EMBL/GenBank/DDBJ whole genome shotgun (WGS) entry which is preliminary data.</text>
</comment>
<dbReference type="Gene3D" id="3.30.70.20">
    <property type="match status" value="1"/>
</dbReference>
<feature type="domain" description="4Fe-4S ferredoxin-type" evidence="10">
    <location>
        <begin position="377"/>
        <end position="407"/>
    </location>
</feature>
<keyword evidence="7 8" id="KW-0411">Iron-sulfur</keyword>
<dbReference type="InterPro" id="IPR010208">
    <property type="entry name" value="Ion_transpt_RnfC/RsxC"/>
</dbReference>
<dbReference type="GO" id="GO:0009055">
    <property type="term" value="F:electron transfer activity"/>
    <property type="evidence" value="ECO:0007669"/>
    <property type="project" value="InterPro"/>
</dbReference>
<organism evidence="11 12">
    <name type="scientific">Mariprofundus micogutta</name>
    <dbReference type="NCBI Taxonomy" id="1921010"/>
    <lineage>
        <taxon>Bacteria</taxon>
        <taxon>Pseudomonadati</taxon>
        <taxon>Pseudomonadota</taxon>
        <taxon>Candidatius Mariprofundia</taxon>
        <taxon>Mariprofundales</taxon>
        <taxon>Mariprofundaceae</taxon>
        <taxon>Mariprofundus</taxon>
    </lineage>
</organism>
<sequence length="524" mass="56830">MPAIVRKLAQRLGMLQHSFVGGVHPNMHKLSADCGIEDCDLSPVHVLPMKQHIGEICSPLVAVGDQVLRGQKIAKSEGYLSVPVHAPTSGRVVKIEEHAIAHPSGMGLPSIFIESDGDDTIDESLSPISDWANSDPTQLRERARMCGLAGLGGAVFPTFIKLVQDKRFPIETVVLNGIECEPFLTNDHRLMLEHAEEILEGMAILMHMVGAASGIIAIENNKQDAAEAMQLALDARSDMDDVAVMVLPTRYPQGSEKQLIYTLTGREVPAGKLPMHIGVLCQNVGTTKALFDAVVHGRALTERIVTVSGDALPNPANLRVRLGTSVRTLFARQGLEDFSGTHIVHGGPMMGERLKHPDFPVVKSSTGLLAMSSQFMGSAHTVEQPCIRCGHCSEACPISLVPNLLADQCRSDQFDKAASYDLFDCIECGACSYVCPSNIPLVHYFRYGKGQLALQRREQAFADASRQRSEARDARIEREKAEKAARRTRVRQTHAPKTDQAKADTDKPAAVDSGAAAVSKESKD</sequence>
<keyword evidence="8" id="KW-1278">Translocase</keyword>
<feature type="binding site" evidence="8">
    <location>
        <position position="392"/>
    </location>
    <ligand>
        <name>[4Fe-4S] cluster</name>
        <dbReference type="ChEBI" id="CHEBI:49883"/>
        <label>1</label>
    </ligand>
</feature>
<dbReference type="Proteomes" id="UP000231632">
    <property type="component" value="Unassembled WGS sequence"/>
</dbReference>
<name>A0A1L8CPV3_9PROT</name>
<dbReference type="PANTHER" id="PTHR43034">
    <property type="entry name" value="ION-TRANSLOCATING OXIDOREDUCTASE COMPLEX SUBUNIT C"/>
    <property type="match status" value="1"/>
</dbReference>
<evidence type="ECO:0000256" key="2">
    <source>
        <dbReference type="ARBA" id="ARBA00022485"/>
    </source>
</evidence>
<dbReference type="EC" id="7.-.-.-" evidence="8"/>
<feature type="binding site" evidence="8">
    <location>
        <position position="425"/>
    </location>
    <ligand>
        <name>[4Fe-4S] cluster</name>
        <dbReference type="ChEBI" id="CHEBI:49883"/>
        <label>2</label>
    </ligand>
</feature>
<evidence type="ECO:0000313" key="12">
    <source>
        <dbReference type="Proteomes" id="UP000231632"/>
    </source>
</evidence>
<protein>
    <recommendedName>
        <fullName evidence="8">Ion-translocating oxidoreductase complex subunit C</fullName>
        <ecNumber evidence="8">7.-.-.-</ecNumber>
    </recommendedName>
    <alternativeName>
        <fullName evidence="8">Rnf electron transport complex subunit C</fullName>
    </alternativeName>
</protein>
<keyword evidence="8" id="KW-0997">Cell inner membrane</keyword>
<dbReference type="InterPro" id="IPR017900">
    <property type="entry name" value="4Fe4S_Fe_S_CS"/>
</dbReference>
<dbReference type="InterPro" id="IPR026902">
    <property type="entry name" value="RnfC_N"/>
</dbReference>
<dbReference type="SUPFAM" id="SSF142019">
    <property type="entry name" value="Nqo1 FMN-binding domain-like"/>
    <property type="match status" value="1"/>
</dbReference>
<comment type="subunit">
    <text evidence="8">The complex is composed of six subunits: RnfA, RnfB, RnfC, RnfD, RnfE and RnfG.</text>
</comment>
<evidence type="ECO:0000256" key="8">
    <source>
        <dbReference type="HAMAP-Rule" id="MF_00461"/>
    </source>
</evidence>
<dbReference type="GO" id="GO:0005886">
    <property type="term" value="C:plasma membrane"/>
    <property type="evidence" value="ECO:0007669"/>
    <property type="project" value="UniProtKB-SubCell"/>
</dbReference>
<keyword evidence="5 8" id="KW-0249">Electron transport</keyword>
<proteinExistence type="inferred from homology"/>
<comment type="similarity">
    <text evidence="8">Belongs to the 4Fe4S bacterial-type ferredoxin family. RnfC subfamily.</text>
</comment>
<reference evidence="11 12" key="1">
    <citation type="journal article" date="2017" name="Arch. Microbiol.">
        <title>Mariprofundus micogutta sp. nov., a novel iron-oxidizing zetaproteobacterium isolated from a deep-sea hydrothermal field at the Bayonnaise knoll of the Izu-Ogasawara arc, and a description of Mariprofundales ord. nov. and Zetaproteobacteria classis nov.</title>
        <authorList>
            <person name="Makita H."/>
            <person name="Tanaka E."/>
            <person name="Mitsunobu S."/>
            <person name="Miyazaki M."/>
            <person name="Nunoura T."/>
            <person name="Uematsu K."/>
            <person name="Takaki Y."/>
            <person name="Nishi S."/>
            <person name="Shimamura S."/>
            <person name="Takai K."/>
        </authorList>
    </citation>
    <scope>NUCLEOTIDE SEQUENCE [LARGE SCALE GENOMIC DNA]</scope>
    <source>
        <strain evidence="11 12">ET2</strain>
    </source>
</reference>
<evidence type="ECO:0000256" key="1">
    <source>
        <dbReference type="ARBA" id="ARBA00022448"/>
    </source>
</evidence>
<dbReference type="InterPro" id="IPR011538">
    <property type="entry name" value="Nuo51_FMN-bd"/>
</dbReference>
<accession>A0A1L8CPV3</accession>
<dbReference type="Pfam" id="PF01512">
    <property type="entry name" value="Complex1_51K"/>
    <property type="match status" value="1"/>
</dbReference>
<dbReference type="NCBIfam" id="NF003454">
    <property type="entry name" value="PRK05035.1"/>
    <property type="match status" value="1"/>
</dbReference>
<comment type="subcellular location">
    <subcellularLocation>
        <location evidence="8">Cell inner membrane</location>
        <topology evidence="8">Peripheral membrane protein</topology>
    </subcellularLocation>
</comment>
<keyword evidence="1 8" id="KW-0813">Transport</keyword>
<dbReference type="GO" id="GO:0051539">
    <property type="term" value="F:4 iron, 4 sulfur cluster binding"/>
    <property type="evidence" value="ECO:0007669"/>
    <property type="project" value="UniProtKB-KW"/>
</dbReference>
<keyword evidence="3 8" id="KW-0479">Metal-binding</keyword>
<keyword evidence="8" id="KW-1003">Cell membrane</keyword>
<evidence type="ECO:0000256" key="9">
    <source>
        <dbReference type="SAM" id="MobiDB-lite"/>
    </source>
</evidence>
<evidence type="ECO:0000259" key="10">
    <source>
        <dbReference type="PROSITE" id="PS51379"/>
    </source>
</evidence>
<keyword evidence="6 8" id="KW-0408">Iron</keyword>
<dbReference type="PROSITE" id="PS51379">
    <property type="entry name" value="4FE4S_FER_2"/>
    <property type="match status" value="2"/>
</dbReference>
<comment type="function">
    <text evidence="8">Part of a membrane-bound complex that couples electron transfer with translocation of ions across the membrane.</text>
</comment>
<keyword evidence="4 8" id="KW-0677">Repeat</keyword>
<keyword evidence="12" id="KW-1185">Reference proteome</keyword>
<dbReference type="NCBIfam" id="TIGR01945">
    <property type="entry name" value="rnfC"/>
    <property type="match status" value="1"/>
</dbReference>
<dbReference type="Gene3D" id="3.40.50.11540">
    <property type="entry name" value="NADH-ubiquinone oxidoreductase 51kDa subunit"/>
    <property type="match status" value="1"/>
</dbReference>
<comment type="cofactor">
    <cofactor evidence="8">
        <name>[4Fe-4S] cluster</name>
        <dbReference type="ChEBI" id="CHEBI:49883"/>
    </cofactor>
    <text evidence="8">Binds 2 [4Fe-4S] clusters per subunit.</text>
</comment>
<feature type="binding site" evidence="8">
    <location>
        <position position="435"/>
    </location>
    <ligand>
        <name>[4Fe-4S] cluster</name>
        <dbReference type="ChEBI" id="CHEBI:49883"/>
        <label>1</label>
    </ligand>
</feature>
<dbReference type="HAMAP" id="MF_00461">
    <property type="entry name" value="RsxC_RnfC"/>
    <property type="match status" value="1"/>
</dbReference>
<dbReference type="GO" id="GO:0046872">
    <property type="term" value="F:metal ion binding"/>
    <property type="evidence" value="ECO:0007669"/>
    <property type="project" value="UniProtKB-KW"/>
</dbReference>